<organism evidence="1 2">
    <name type="scientific">Rotaria socialis</name>
    <dbReference type="NCBI Taxonomy" id="392032"/>
    <lineage>
        <taxon>Eukaryota</taxon>
        <taxon>Metazoa</taxon>
        <taxon>Spiralia</taxon>
        <taxon>Gnathifera</taxon>
        <taxon>Rotifera</taxon>
        <taxon>Eurotatoria</taxon>
        <taxon>Bdelloidea</taxon>
        <taxon>Philodinida</taxon>
        <taxon>Philodinidae</taxon>
        <taxon>Rotaria</taxon>
    </lineage>
</organism>
<dbReference type="Proteomes" id="UP000663865">
    <property type="component" value="Unassembled WGS sequence"/>
</dbReference>
<dbReference type="PANTHER" id="PTHR19446">
    <property type="entry name" value="REVERSE TRANSCRIPTASES"/>
    <property type="match status" value="1"/>
</dbReference>
<dbReference type="AlphaFoldDB" id="A0A818RFK3"/>
<gene>
    <name evidence="1" type="ORF">KIK155_LOCUS23403</name>
</gene>
<proteinExistence type="predicted"/>
<sequence length="353" mass="40625">MRLDLSNRVFTSLFHLKNKRSVSHTIHSARLTLRKNFTHHYTGLQHVDRQTAIDHHQTSIASELFTITPDQLCILMDDTYIYIQKSSNNEMQRRTYSLHKHRHLVKPTMITTSNMQNNSSIIEMEAERADNQLTSDMQLGTTPAFTIELKHITKAISALKNKNSAGLNDVSNKMIKLLPKPYHTLIWSSFKSFASSLCSPPHWHVAKMILLSKTKTNIVNVCDTRLILLLPYFSKLYEKIFLIQLHKWVNDNGILPDEQTGFRPGHNMAVHLVSIIDQIGQCLALNTAAAAIFVYFKAAFNQLWYKGLWLKLYKLNCPTYLIAWLRNYLAGRAAHIEIKETKFSTFTLYKGHA</sequence>
<comment type="caution">
    <text evidence="1">The sequence shown here is derived from an EMBL/GenBank/DDBJ whole genome shotgun (WGS) entry which is preliminary data.</text>
</comment>
<protein>
    <recommendedName>
        <fullName evidence="3">Reverse transcriptase domain-containing protein</fullName>
    </recommendedName>
</protein>
<accession>A0A818RFK3</accession>
<evidence type="ECO:0008006" key="3">
    <source>
        <dbReference type="Google" id="ProtNLM"/>
    </source>
</evidence>
<evidence type="ECO:0000313" key="2">
    <source>
        <dbReference type="Proteomes" id="UP000663865"/>
    </source>
</evidence>
<dbReference type="EMBL" id="CAJNYV010004161">
    <property type="protein sequence ID" value="CAF3649869.1"/>
    <property type="molecule type" value="Genomic_DNA"/>
</dbReference>
<reference evidence="1" key="1">
    <citation type="submission" date="2021-02" db="EMBL/GenBank/DDBJ databases">
        <authorList>
            <person name="Nowell W R."/>
        </authorList>
    </citation>
    <scope>NUCLEOTIDE SEQUENCE</scope>
</reference>
<evidence type="ECO:0000313" key="1">
    <source>
        <dbReference type="EMBL" id="CAF3649869.1"/>
    </source>
</evidence>
<name>A0A818RFK3_9BILA</name>